<feature type="domain" description="EF-hand" evidence="3">
    <location>
        <begin position="150"/>
        <end position="185"/>
    </location>
</feature>
<dbReference type="Gene3D" id="1.10.238.10">
    <property type="entry name" value="EF-hand"/>
    <property type="match status" value="1"/>
</dbReference>
<evidence type="ECO:0000313" key="4">
    <source>
        <dbReference type="EMBL" id="CAE6968830.1"/>
    </source>
</evidence>
<evidence type="ECO:0000313" key="5">
    <source>
        <dbReference type="Proteomes" id="UP000604046"/>
    </source>
</evidence>
<dbReference type="Proteomes" id="UP000604046">
    <property type="component" value="Unassembled WGS sequence"/>
</dbReference>
<dbReference type="PROSITE" id="PS50222">
    <property type="entry name" value="EF_HAND_2"/>
    <property type="match status" value="2"/>
</dbReference>
<name>A0A812HZT5_9DINO</name>
<dbReference type="AlphaFoldDB" id="A0A812HZT5"/>
<dbReference type="EMBL" id="CAJNDS010000136">
    <property type="protein sequence ID" value="CAE6968830.1"/>
    <property type="molecule type" value="Genomic_DNA"/>
</dbReference>
<accession>A0A812HZT5</accession>
<reference evidence="4" key="1">
    <citation type="submission" date="2021-02" db="EMBL/GenBank/DDBJ databases">
        <authorList>
            <person name="Dougan E. K."/>
            <person name="Rhodes N."/>
            <person name="Thang M."/>
            <person name="Chan C."/>
        </authorList>
    </citation>
    <scope>NUCLEOTIDE SEQUENCE</scope>
</reference>
<dbReference type="PROSITE" id="PS00018">
    <property type="entry name" value="EF_HAND_1"/>
    <property type="match status" value="2"/>
</dbReference>
<evidence type="ECO:0000256" key="2">
    <source>
        <dbReference type="SAM" id="MobiDB-lite"/>
    </source>
</evidence>
<keyword evidence="5" id="KW-1185">Reference proteome</keyword>
<dbReference type="SMART" id="SM00054">
    <property type="entry name" value="EFh"/>
    <property type="match status" value="3"/>
</dbReference>
<dbReference type="Pfam" id="PF13833">
    <property type="entry name" value="EF-hand_8"/>
    <property type="match status" value="2"/>
</dbReference>
<feature type="region of interest" description="Disordered" evidence="2">
    <location>
        <begin position="214"/>
        <end position="299"/>
    </location>
</feature>
<gene>
    <name evidence="4" type="primary">Kcnh7</name>
    <name evidence="4" type="ORF">SNAT2548_LOCUS2375</name>
</gene>
<comment type="caution">
    <text evidence="4">The sequence shown here is derived from an EMBL/GenBank/DDBJ whole genome shotgun (WGS) entry which is preliminary data.</text>
</comment>
<organism evidence="4 5">
    <name type="scientific">Symbiodinium natans</name>
    <dbReference type="NCBI Taxonomy" id="878477"/>
    <lineage>
        <taxon>Eukaryota</taxon>
        <taxon>Sar</taxon>
        <taxon>Alveolata</taxon>
        <taxon>Dinophyceae</taxon>
        <taxon>Suessiales</taxon>
        <taxon>Symbiodiniaceae</taxon>
        <taxon>Symbiodinium</taxon>
    </lineage>
</organism>
<dbReference type="OrthoDB" id="191686at2759"/>
<feature type="domain" description="EF-hand" evidence="3">
    <location>
        <begin position="100"/>
        <end position="135"/>
    </location>
</feature>
<evidence type="ECO:0000256" key="1">
    <source>
        <dbReference type="ARBA" id="ARBA00022837"/>
    </source>
</evidence>
<proteinExistence type="predicted"/>
<dbReference type="GO" id="GO:0005509">
    <property type="term" value="F:calcium ion binding"/>
    <property type="evidence" value="ECO:0007669"/>
    <property type="project" value="InterPro"/>
</dbReference>
<dbReference type="InterPro" id="IPR011992">
    <property type="entry name" value="EF-hand-dom_pair"/>
</dbReference>
<keyword evidence="1" id="KW-0106">Calcium</keyword>
<dbReference type="InterPro" id="IPR002048">
    <property type="entry name" value="EF_hand_dom"/>
</dbReference>
<dbReference type="InterPro" id="IPR018247">
    <property type="entry name" value="EF_Hand_1_Ca_BS"/>
</dbReference>
<feature type="compositionally biased region" description="Low complexity" evidence="2">
    <location>
        <begin position="225"/>
        <end position="243"/>
    </location>
</feature>
<sequence>MGKIASKIWSKGLLGGFGVPEMHEELRPLAFWSREDLISAYQRFLNTAEPTMDRHAFSDAFQCFHDTAQSDAAFRSLHPKKGKVDGNTVFAGAALTSNQCYISRVSLIFSMFDLDNNGVLNKAEFCIGVRSILTGLHTWFAGAVMPADVELEVALDDLFKRIDFKKSGSLTLGEFLVFAYRNRELQEMINNLPSEDMRVFENMVKFQRVPIYVTGDGHTHHHSHQASSQPGSQPGSRPGSSNSVHTPRPLVEPHGPGRGPRSQRCSMVVPVPPDTEKPERPRVRRRTTTACPHLHPEPADDKGTWCGSVAYVKLTGSRKRASSLRPNRVWTPPSDISKAHAWLLWRFFRHLSGGKATADAEAVQSFFRDPISVRKEFILIAGDAKIQEPWAFTEASPDEASGGLEFAAEVDSLSHQFQRVFTDPHLRQRLEDMGSGPITVRCFLCNSLPSLTPAHIESCLAWCRGFRSLEVLQQLGELEAAELRDDDLALLFEMLDVDASGDLTLSELVDIGQLPEEKAREIFEKCRRQEGAAALTINDLRNYVRSLNLALGSDVKGLLESFAHTGHEKQPER</sequence>
<evidence type="ECO:0000259" key="3">
    <source>
        <dbReference type="PROSITE" id="PS50222"/>
    </source>
</evidence>
<dbReference type="SUPFAM" id="SSF47473">
    <property type="entry name" value="EF-hand"/>
    <property type="match status" value="1"/>
</dbReference>
<protein>
    <submittedName>
        <fullName evidence="4">Kcnh7 protein</fullName>
    </submittedName>
</protein>